<evidence type="ECO:0000313" key="3">
    <source>
        <dbReference type="EMBL" id="KAF2069196.1"/>
    </source>
</evidence>
<keyword evidence="2" id="KW-0812">Transmembrane</keyword>
<feature type="transmembrane region" description="Helical" evidence="2">
    <location>
        <begin position="85"/>
        <end position="106"/>
    </location>
</feature>
<reference evidence="3" key="1">
    <citation type="submission" date="2020-01" db="EMBL/GenBank/DDBJ databases">
        <title>Development of genomics and gene disruption for Polysphondylium violaceum indicates a role for the polyketide synthase stlB in stalk morphogenesis.</title>
        <authorList>
            <person name="Narita B."/>
            <person name="Kawabe Y."/>
            <person name="Kin K."/>
            <person name="Saito T."/>
            <person name="Gibbs R."/>
            <person name="Kuspa A."/>
            <person name="Muzny D."/>
            <person name="Queller D."/>
            <person name="Richards S."/>
            <person name="Strassman J."/>
            <person name="Sucgang R."/>
            <person name="Worley K."/>
            <person name="Schaap P."/>
        </authorList>
    </citation>
    <scope>NUCLEOTIDE SEQUENCE</scope>
    <source>
        <strain evidence="3">QSvi11</strain>
    </source>
</reference>
<gene>
    <name evidence="3" type="ORF">CYY_009486</name>
</gene>
<evidence type="ECO:0000256" key="1">
    <source>
        <dbReference type="SAM" id="MobiDB-lite"/>
    </source>
</evidence>
<comment type="caution">
    <text evidence="3">The sequence shown here is derived from an EMBL/GenBank/DDBJ whole genome shotgun (WGS) entry which is preliminary data.</text>
</comment>
<feature type="transmembrane region" description="Helical" evidence="2">
    <location>
        <begin position="118"/>
        <end position="139"/>
    </location>
</feature>
<name>A0A8J4UPG0_9MYCE</name>
<dbReference type="Proteomes" id="UP000695562">
    <property type="component" value="Unassembled WGS sequence"/>
</dbReference>
<keyword evidence="2" id="KW-0472">Membrane</keyword>
<protein>
    <submittedName>
        <fullName evidence="3">Uncharacterized protein</fullName>
    </submittedName>
</protein>
<evidence type="ECO:0000256" key="2">
    <source>
        <dbReference type="SAM" id="Phobius"/>
    </source>
</evidence>
<feature type="region of interest" description="Disordered" evidence="1">
    <location>
        <begin position="232"/>
        <end position="254"/>
    </location>
</feature>
<evidence type="ECO:0000313" key="4">
    <source>
        <dbReference type="Proteomes" id="UP000695562"/>
    </source>
</evidence>
<keyword evidence="2" id="KW-1133">Transmembrane helix</keyword>
<proteinExistence type="predicted"/>
<organism evidence="3 4">
    <name type="scientific">Polysphondylium violaceum</name>
    <dbReference type="NCBI Taxonomy" id="133409"/>
    <lineage>
        <taxon>Eukaryota</taxon>
        <taxon>Amoebozoa</taxon>
        <taxon>Evosea</taxon>
        <taxon>Eumycetozoa</taxon>
        <taxon>Dictyostelia</taxon>
        <taxon>Dictyosteliales</taxon>
        <taxon>Dictyosteliaceae</taxon>
        <taxon>Polysphondylium</taxon>
    </lineage>
</organism>
<sequence length="254" mass="29431">MEFYKAFDQFKLLHEICTCLFYPCYLLTLLYWIDKNLSKENPFMSEKENYISFTILFIPTFLVKIGCIVILGLKDNTTSHIHKILLSFYTGLIGVLMVLTLGILAYKKICHKFNSYKPMIHLFIISFTFMIYNLFYLFSTYTSQLPRIVHTVIYQALGPILLFLMLLLVYPIRNNLKQESKQDTSNATEMKKRIPPLKTETSINFGSETPRLHFEMGGEIGTPRGHFGIETPRNHAFSPETPREMEPLSASGRV</sequence>
<keyword evidence="4" id="KW-1185">Reference proteome</keyword>
<accession>A0A8J4UPG0</accession>
<dbReference type="AlphaFoldDB" id="A0A8J4UPG0"/>
<feature type="transmembrane region" description="Helical" evidence="2">
    <location>
        <begin position="12"/>
        <end position="33"/>
    </location>
</feature>
<feature type="transmembrane region" description="Helical" evidence="2">
    <location>
        <begin position="53"/>
        <end position="73"/>
    </location>
</feature>
<dbReference type="EMBL" id="AJWJ01000721">
    <property type="protein sequence ID" value="KAF2069196.1"/>
    <property type="molecule type" value="Genomic_DNA"/>
</dbReference>
<feature type="transmembrane region" description="Helical" evidence="2">
    <location>
        <begin position="151"/>
        <end position="172"/>
    </location>
</feature>